<dbReference type="Proteomes" id="UP000001919">
    <property type="component" value="Chromosome"/>
</dbReference>
<feature type="active site" description="Proton donor" evidence="5">
    <location>
        <position position="128"/>
    </location>
</feature>
<dbReference type="SMART" id="SM00226">
    <property type="entry name" value="LMWPc"/>
    <property type="match status" value="1"/>
</dbReference>
<evidence type="ECO:0000313" key="7">
    <source>
        <dbReference type="EMBL" id="ACU85092.1"/>
    </source>
</evidence>
<dbReference type="EMBL" id="CP001643">
    <property type="protein sequence ID" value="ACU85092.1"/>
    <property type="molecule type" value="Genomic_DNA"/>
</dbReference>
<comment type="similarity">
    <text evidence="1">Belongs to the low molecular weight phosphotyrosine protein phosphatase family.</text>
</comment>
<dbReference type="InterPro" id="IPR036196">
    <property type="entry name" value="Ptyr_pPase_sf"/>
</dbReference>
<dbReference type="STRING" id="446465.Bfae_12490"/>
<evidence type="ECO:0000256" key="4">
    <source>
        <dbReference type="ARBA" id="ARBA00022912"/>
    </source>
</evidence>
<evidence type="ECO:0000256" key="5">
    <source>
        <dbReference type="PIRSR" id="PIRSR617867-1"/>
    </source>
</evidence>
<feature type="active site" evidence="5">
    <location>
        <position position="15"/>
    </location>
</feature>
<evidence type="ECO:0000256" key="1">
    <source>
        <dbReference type="ARBA" id="ARBA00011063"/>
    </source>
</evidence>
<keyword evidence="4" id="KW-0904">Protein phosphatase</keyword>
<dbReference type="OrthoDB" id="9784339at2"/>
<feature type="active site" description="Nucleophile" evidence="5">
    <location>
        <position position="9"/>
    </location>
</feature>
<dbReference type="GO" id="GO:0004725">
    <property type="term" value="F:protein tyrosine phosphatase activity"/>
    <property type="evidence" value="ECO:0007669"/>
    <property type="project" value="UniProtKB-EC"/>
</dbReference>
<name>C7MBY5_BRAFD</name>
<evidence type="ECO:0000259" key="6">
    <source>
        <dbReference type="SMART" id="SM00226"/>
    </source>
</evidence>
<keyword evidence="3" id="KW-0378">Hydrolase</keyword>
<accession>C7MBY5</accession>
<dbReference type="EC" id="3.1.3.48" evidence="2"/>
<sequence length="175" mass="19324">MTYRILTICTGNICRSPMAEYALREAVDRAGLGDRVEIASAGTSGWEVGNPIDPRAGALLHRHGIESDEHSARQMEDDELRRADLVLALDHDHLGPLRRALGADQAARTVRMVRDFAPRPVEDTGIRDPWYGDESDFELAWEQIDEATDGILDHVREALGEAGGPARQDRAGERS</sequence>
<dbReference type="InterPro" id="IPR017867">
    <property type="entry name" value="Tyr_phospatase_low_mol_wt"/>
</dbReference>
<dbReference type="HOGENOM" id="CLU_071415_2_1_11"/>
<proteinExistence type="inferred from homology"/>
<dbReference type="Gene3D" id="3.40.50.2300">
    <property type="match status" value="1"/>
</dbReference>
<keyword evidence="8" id="KW-1185">Reference proteome</keyword>
<dbReference type="eggNOG" id="COG0394">
    <property type="taxonomic scope" value="Bacteria"/>
</dbReference>
<dbReference type="KEGG" id="bfa:Bfae_12490"/>
<feature type="domain" description="Phosphotyrosine protein phosphatase I" evidence="6">
    <location>
        <begin position="3"/>
        <end position="154"/>
    </location>
</feature>
<dbReference type="PANTHER" id="PTHR11717">
    <property type="entry name" value="LOW MOLECULAR WEIGHT PROTEIN TYROSINE PHOSPHATASE"/>
    <property type="match status" value="1"/>
</dbReference>
<dbReference type="PATRIC" id="fig|446465.5.peg.1248"/>
<organism evidence="7 8">
    <name type="scientific">Brachybacterium faecium (strain ATCC 43885 / DSM 4810 / JCM 11609 / LMG 19847 / NBRC 14762 / NCIMB 9860 / 6-10)</name>
    <dbReference type="NCBI Taxonomy" id="446465"/>
    <lineage>
        <taxon>Bacteria</taxon>
        <taxon>Bacillati</taxon>
        <taxon>Actinomycetota</taxon>
        <taxon>Actinomycetes</taxon>
        <taxon>Micrococcales</taxon>
        <taxon>Dermabacteraceae</taxon>
        <taxon>Brachybacterium</taxon>
    </lineage>
</organism>
<reference evidence="7 8" key="1">
    <citation type="journal article" date="2009" name="Stand. Genomic Sci.">
        <title>Complete genome sequence of Brachybacterium faecium type strain (Schefferle 6-10).</title>
        <authorList>
            <person name="Lapidus A."/>
            <person name="Pukall R."/>
            <person name="Labuttii K."/>
            <person name="Copeland A."/>
            <person name="Del Rio T.G."/>
            <person name="Nolan M."/>
            <person name="Chen F."/>
            <person name="Lucas S."/>
            <person name="Tice H."/>
            <person name="Cheng J.F."/>
            <person name="Bruce D."/>
            <person name="Goodwin L."/>
            <person name="Pitluck S."/>
            <person name="Rohde M."/>
            <person name="Goker M."/>
            <person name="Pati A."/>
            <person name="Ivanova N."/>
            <person name="Mavrommatis K."/>
            <person name="Chen A."/>
            <person name="Palaniappan K."/>
            <person name="D'haeseleer P."/>
            <person name="Chain P."/>
            <person name="Bristow J."/>
            <person name="Eisen J.A."/>
            <person name="Markowitz V."/>
            <person name="Hugenholtz P."/>
            <person name="Kyrpides N.C."/>
            <person name="Klenk H.P."/>
        </authorList>
    </citation>
    <scope>NUCLEOTIDE SEQUENCE [LARGE SCALE GENOMIC DNA]</scope>
    <source>
        <strain evidence="8">ATCC 43885 / DSM 4810 / JCM 11609 / LMG 19847 / NBRC 14762 / NCIMB 9860 / 6-10</strain>
    </source>
</reference>
<dbReference type="InterPro" id="IPR050438">
    <property type="entry name" value="LMW_PTPase"/>
</dbReference>
<protein>
    <recommendedName>
        <fullName evidence="2">protein-tyrosine-phosphatase</fullName>
        <ecNumber evidence="2">3.1.3.48</ecNumber>
    </recommendedName>
</protein>
<evidence type="ECO:0000256" key="3">
    <source>
        <dbReference type="ARBA" id="ARBA00022801"/>
    </source>
</evidence>
<dbReference type="CDD" id="cd16343">
    <property type="entry name" value="LMWPTP"/>
    <property type="match status" value="1"/>
</dbReference>
<dbReference type="Pfam" id="PF01451">
    <property type="entry name" value="LMWPc"/>
    <property type="match status" value="1"/>
</dbReference>
<dbReference type="PRINTS" id="PR00719">
    <property type="entry name" value="LMWPTPASE"/>
</dbReference>
<evidence type="ECO:0000256" key="2">
    <source>
        <dbReference type="ARBA" id="ARBA00013064"/>
    </source>
</evidence>
<dbReference type="SUPFAM" id="SSF52788">
    <property type="entry name" value="Phosphotyrosine protein phosphatases I"/>
    <property type="match status" value="1"/>
</dbReference>
<dbReference type="AlphaFoldDB" id="C7MBY5"/>
<dbReference type="PANTHER" id="PTHR11717:SF7">
    <property type="entry name" value="LOW MOLECULAR WEIGHT PHOSPHOTYROSINE PROTEIN PHOSPHATASE"/>
    <property type="match status" value="1"/>
</dbReference>
<dbReference type="InterPro" id="IPR023485">
    <property type="entry name" value="Ptyr_pPase"/>
</dbReference>
<evidence type="ECO:0000313" key="8">
    <source>
        <dbReference type="Proteomes" id="UP000001919"/>
    </source>
</evidence>
<gene>
    <name evidence="7" type="ordered locus">Bfae_12490</name>
</gene>